<comment type="caution">
    <text evidence="2">The sequence shown here is derived from an EMBL/GenBank/DDBJ whole genome shotgun (WGS) entry which is preliminary data.</text>
</comment>
<feature type="compositionally biased region" description="Polar residues" evidence="1">
    <location>
        <begin position="580"/>
        <end position="591"/>
    </location>
</feature>
<evidence type="ECO:0000313" key="3">
    <source>
        <dbReference type="Proteomes" id="UP001177023"/>
    </source>
</evidence>
<sequence length="653" mass="72497">MERLIRKQLPKFKHGRPEIESAAFDALHKLTPKDDLEQELLWTALAFATRNSAPASFLSSRNWLTQRVATMHRQTASTSSALFIMELLLRNPKKTIEDHSLTIDAVLLDLLDDSVRNEGQAAEEGKEAAMATFALRHGSSAIPRILKTLTIVLSKRMTTEADQSEILQLKVLGQPAHRGKLAKTLLELLAKILGKAKPGESVPLNELIATLAQVLREKELQPLAFDIITRLAEASGAALLSLVPKIVSLLTSNLDTPSAALFACIGKYAELYGPSSGLQTRLFDIWTSMVQPLHEQEYKNEAAYAVSQIITRCGYLVKPEVLQTVARAACQWALRYPGVEAAHVIVASLLTAQNEHVPPPVHIARRLCVLCPTSAVRPLLLGLTDSLARPRLHDVASLRVRSLQPGKETVDDDSQLLHIDEKARENRRLLNNTSEPIPDVDICLTEDEMEENEENPTHFGIKGPLHQGGVAQETPDLAVNLTEDELEILEDETNRANQARLAQKTKNFNSMKRKRNRTKELMFEKSDGGAPDIEVALTEDEMTENDATHIVKVPMTKRSKKLQQKRLRLAQESQRDEQPEATQATPATKSTDGIARSTFVSQLEQRLDKKERAKKKKKEKQGAAPTSVAQSTPSAPEAYPQSVQDILNCFYTE</sequence>
<name>A0AA36C6I9_9BILA</name>
<dbReference type="InterPro" id="IPR016024">
    <property type="entry name" value="ARM-type_fold"/>
</dbReference>
<feature type="compositionally biased region" description="Basic residues" evidence="1">
    <location>
        <begin position="555"/>
        <end position="568"/>
    </location>
</feature>
<dbReference type="AlphaFoldDB" id="A0AA36C6I9"/>
<protein>
    <submittedName>
        <fullName evidence="2">Uncharacterized protein</fullName>
    </submittedName>
</protein>
<dbReference type="EMBL" id="CATQJA010000535">
    <property type="protein sequence ID" value="CAJ0561168.1"/>
    <property type="molecule type" value="Genomic_DNA"/>
</dbReference>
<dbReference type="SUPFAM" id="SSF48371">
    <property type="entry name" value="ARM repeat"/>
    <property type="match status" value="1"/>
</dbReference>
<dbReference type="InterPro" id="IPR011989">
    <property type="entry name" value="ARM-like"/>
</dbReference>
<reference evidence="2" key="1">
    <citation type="submission" date="2023-06" db="EMBL/GenBank/DDBJ databases">
        <authorList>
            <person name="Delattre M."/>
        </authorList>
    </citation>
    <scope>NUCLEOTIDE SEQUENCE</scope>
    <source>
        <strain evidence="2">AF72</strain>
    </source>
</reference>
<proteinExistence type="predicted"/>
<evidence type="ECO:0000256" key="1">
    <source>
        <dbReference type="SAM" id="MobiDB-lite"/>
    </source>
</evidence>
<feature type="region of interest" description="Disordered" evidence="1">
    <location>
        <begin position="555"/>
        <end position="642"/>
    </location>
</feature>
<keyword evidence="3" id="KW-1185">Reference proteome</keyword>
<dbReference type="Proteomes" id="UP001177023">
    <property type="component" value="Unassembled WGS sequence"/>
</dbReference>
<accession>A0AA36C6I9</accession>
<organism evidence="2 3">
    <name type="scientific">Mesorhabditis spiculigera</name>
    <dbReference type="NCBI Taxonomy" id="96644"/>
    <lineage>
        <taxon>Eukaryota</taxon>
        <taxon>Metazoa</taxon>
        <taxon>Ecdysozoa</taxon>
        <taxon>Nematoda</taxon>
        <taxon>Chromadorea</taxon>
        <taxon>Rhabditida</taxon>
        <taxon>Rhabditina</taxon>
        <taxon>Rhabditomorpha</taxon>
        <taxon>Rhabditoidea</taxon>
        <taxon>Rhabditidae</taxon>
        <taxon>Mesorhabditinae</taxon>
        <taxon>Mesorhabditis</taxon>
    </lineage>
</organism>
<evidence type="ECO:0000313" key="2">
    <source>
        <dbReference type="EMBL" id="CAJ0561168.1"/>
    </source>
</evidence>
<gene>
    <name evidence="2" type="ORF">MSPICULIGERA_LOCUS1751</name>
</gene>
<feature type="non-terminal residue" evidence="2">
    <location>
        <position position="1"/>
    </location>
</feature>
<dbReference type="Gene3D" id="1.25.10.10">
    <property type="entry name" value="Leucine-rich Repeat Variant"/>
    <property type="match status" value="1"/>
</dbReference>